<comment type="cofactor">
    <cofactor evidence="8">
        <name>Mn(2+)</name>
        <dbReference type="ChEBI" id="CHEBI:29035"/>
    </cofactor>
    <cofactor evidence="8">
        <name>Fe(2+)</name>
        <dbReference type="ChEBI" id="CHEBI:29033"/>
    </cofactor>
    <text evidence="8">Binds 1 Mn(2+) or Fe(2+) ion per subunit.</text>
</comment>
<dbReference type="GO" id="GO:0003700">
    <property type="term" value="F:DNA-binding transcription factor activity"/>
    <property type="evidence" value="ECO:0007669"/>
    <property type="project" value="InterPro"/>
</dbReference>
<keyword evidence="8" id="KW-0408">Iron</keyword>
<dbReference type="Gene3D" id="3.30.1490.190">
    <property type="match status" value="1"/>
</dbReference>
<proteinExistence type="inferred from homology"/>
<dbReference type="Proteomes" id="UP000063781">
    <property type="component" value="Chromosome"/>
</dbReference>
<dbReference type="GO" id="GO:0008270">
    <property type="term" value="F:zinc ion binding"/>
    <property type="evidence" value="ECO:0007669"/>
    <property type="project" value="TreeGrafter"/>
</dbReference>
<organism evidence="9 10">
    <name type="scientific">Erysipelothrix larvae</name>
    <dbReference type="NCBI Taxonomy" id="1514105"/>
    <lineage>
        <taxon>Bacteria</taxon>
        <taxon>Bacillati</taxon>
        <taxon>Bacillota</taxon>
        <taxon>Erysipelotrichia</taxon>
        <taxon>Erysipelotrichales</taxon>
        <taxon>Erysipelotrichaceae</taxon>
        <taxon>Erysipelothrix</taxon>
    </lineage>
</organism>
<comment type="similarity">
    <text evidence="1">Belongs to the Fur family.</text>
</comment>
<dbReference type="KEGG" id="erl:AOC36_11415"/>
<evidence type="ECO:0000256" key="8">
    <source>
        <dbReference type="PIRSR" id="PIRSR602481-2"/>
    </source>
</evidence>
<dbReference type="InterPro" id="IPR036390">
    <property type="entry name" value="WH_DNA-bd_sf"/>
</dbReference>
<evidence type="ECO:0000313" key="10">
    <source>
        <dbReference type="Proteomes" id="UP000063781"/>
    </source>
</evidence>
<evidence type="ECO:0000256" key="5">
    <source>
        <dbReference type="ARBA" id="ARBA00023125"/>
    </source>
</evidence>
<keyword evidence="4" id="KW-0805">Transcription regulation</keyword>
<protein>
    <recommendedName>
        <fullName evidence="11">Fur family transcriptional regulator</fullName>
    </recommendedName>
</protein>
<sequence>MLMITKQRKRILDLIMQSDVHLSAEMVHDILKNDIDPIGVATVYRALNLLYEAGYINRIHHPQYGYVYDKNVNEHYHFHCTKCHNILDVDLPYGEGINEEIKRHINGDVCSHSLMFEGICEDCKKNTES</sequence>
<dbReference type="Gene3D" id="1.10.10.10">
    <property type="entry name" value="Winged helix-like DNA-binding domain superfamily/Winged helix DNA-binding domain"/>
    <property type="match status" value="1"/>
</dbReference>
<dbReference type="GO" id="GO:0000976">
    <property type="term" value="F:transcription cis-regulatory region binding"/>
    <property type="evidence" value="ECO:0007669"/>
    <property type="project" value="TreeGrafter"/>
</dbReference>
<accession>A0A0X8H1T8</accession>
<dbReference type="STRING" id="1514105.AOC36_11415"/>
<dbReference type="InterPro" id="IPR036388">
    <property type="entry name" value="WH-like_DNA-bd_sf"/>
</dbReference>
<keyword evidence="6" id="KW-0804">Transcription</keyword>
<reference evidence="9 10" key="1">
    <citation type="submission" date="2015-10" db="EMBL/GenBank/DDBJ databases">
        <title>Erysipelothrix larvae sp. LV19 isolated from the larval gut of the rhinoceros beetle, Trypoxylus dichotomus.</title>
        <authorList>
            <person name="Lim S."/>
            <person name="Kim B.-C."/>
        </authorList>
    </citation>
    <scope>NUCLEOTIDE SEQUENCE [LARGE SCALE GENOMIC DNA]</scope>
    <source>
        <strain evidence="9 10">LV19</strain>
    </source>
</reference>
<keyword evidence="10" id="KW-1185">Reference proteome</keyword>
<evidence type="ECO:0000256" key="3">
    <source>
        <dbReference type="ARBA" id="ARBA00022833"/>
    </source>
</evidence>
<comment type="cofactor">
    <cofactor evidence="7">
        <name>Zn(2+)</name>
        <dbReference type="ChEBI" id="CHEBI:29105"/>
    </cofactor>
    <text evidence="7">Binds 1 zinc ion per subunit.</text>
</comment>
<dbReference type="PANTHER" id="PTHR33202:SF7">
    <property type="entry name" value="FERRIC UPTAKE REGULATION PROTEIN"/>
    <property type="match status" value="1"/>
</dbReference>
<name>A0A0X8H1T8_9FIRM</name>
<evidence type="ECO:0000256" key="2">
    <source>
        <dbReference type="ARBA" id="ARBA00022491"/>
    </source>
</evidence>
<dbReference type="AlphaFoldDB" id="A0A0X8H1T8"/>
<dbReference type="PANTHER" id="PTHR33202">
    <property type="entry name" value="ZINC UPTAKE REGULATION PROTEIN"/>
    <property type="match status" value="1"/>
</dbReference>
<feature type="binding site" evidence="7">
    <location>
        <position position="123"/>
    </location>
    <ligand>
        <name>Zn(2+)</name>
        <dbReference type="ChEBI" id="CHEBI:29105"/>
    </ligand>
</feature>
<keyword evidence="7" id="KW-0479">Metal-binding</keyword>
<feature type="binding site" evidence="8">
    <location>
        <position position="95"/>
    </location>
    <ligand>
        <name>Fe cation</name>
        <dbReference type="ChEBI" id="CHEBI:24875"/>
    </ligand>
</feature>
<evidence type="ECO:0008006" key="11">
    <source>
        <dbReference type="Google" id="ProtNLM"/>
    </source>
</evidence>
<evidence type="ECO:0000256" key="4">
    <source>
        <dbReference type="ARBA" id="ARBA00023015"/>
    </source>
</evidence>
<dbReference type="EMBL" id="CP013213">
    <property type="protein sequence ID" value="AMC94557.1"/>
    <property type="molecule type" value="Genomic_DNA"/>
</dbReference>
<evidence type="ECO:0000256" key="6">
    <source>
        <dbReference type="ARBA" id="ARBA00023163"/>
    </source>
</evidence>
<feature type="binding site" evidence="8">
    <location>
        <position position="112"/>
    </location>
    <ligand>
        <name>Fe cation</name>
        <dbReference type="ChEBI" id="CHEBI:24875"/>
    </ligand>
</feature>
<gene>
    <name evidence="9" type="ORF">AOC36_11415</name>
</gene>
<dbReference type="Pfam" id="PF01475">
    <property type="entry name" value="FUR"/>
    <property type="match status" value="1"/>
</dbReference>
<dbReference type="SUPFAM" id="SSF46785">
    <property type="entry name" value="Winged helix' DNA-binding domain"/>
    <property type="match status" value="1"/>
</dbReference>
<feature type="binding site" evidence="7">
    <location>
        <position position="120"/>
    </location>
    <ligand>
        <name>Zn(2+)</name>
        <dbReference type="ChEBI" id="CHEBI:29105"/>
    </ligand>
</feature>
<keyword evidence="2" id="KW-0678">Repressor</keyword>
<dbReference type="CDD" id="cd07153">
    <property type="entry name" value="Fur_like"/>
    <property type="match status" value="1"/>
</dbReference>
<dbReference type="InterPro" id="IPR002481">
    <property type="entry name" value="FUR"/>
</dbReference>
<dbReference type="InterPro" id="IPR043135">
    <property type="entry name" value="Fur_C"/>
</dbReference>
<feature type="binding site" evidence="7">
    <location>
        <position position="83"/>
    </location>
    <ligand>
        <name>Zn(2+)</name>
        <dbReference type="ChEBI" id="CHEBI:29105"/>
    </ligand>
</feature>
<dbReference type="GO" id="GO:0045892">
    <property type="term" value="P:negative regulation of DNA-templated transcription"/>
    <property type="evidence" value="ECO:0007669"/>
    <property type="project" value="TreeGrafter"/>
</dbReference>
<evidence type="ECO:0000313" key="9">
    <source>
        <dbReference type="EMBL" id="AMC94557.1"/>
    </source>
</evidence>
<dbReference type="GO" id="GO:1900376">
    <property type="term" value="P:regulation of secondary metabolite biosynthetic process"/>
    <property type="evidence" value="ECO:0007669"/>
    <property type="project" value="TreeGrafter"/>
</dbReference>
<keyword evidence="3 7" id="KW-0862">Zinc</keyword>
<dbReference type="OrthoDB" id="8659436at2"/>
<feature type="binding site" evidence="7">
    <location>
        <position position="80"/>
    </location>
    <ligand>
        <name>Zn(2+)</name>
        <dbReference type="ChEBI" id="CHEBI:29105"/>
    </ligand>
</feature>
<evidence type="ECO:0000256" key="7">
    <source>
        <dbReference type="PIRSR" id="PIRSR602481-1"/>
    </source>
</evidence>
<keyword evidence="5" id="KW-0238">DNA-binding</keyword>
<evidence type="ECO:0000256" key="1">
    <source>
        <dbReference type="ARBA" id="ARBA00007957"/>
    </source>
</evidence>